<dbReference type="PANTHER" id="PTHR15052:SF2">
    <property type="entry name" value="GENERAL TRANSCRIPTION FACTOR 3C POLYPEPTIDE 2"/>
    <property type="match status" value="1"/>
</dbReference>
<evidence type="ECO:0000256" key="2">
    <source>
        <dbReference type="ARBA" id="ARBA00023163"/>
    </source>
</evidence>
<comment type="caution">
    <text evidence="5">The sequence shown here is derived from an EMBL/GenBank/DDBJ whole genome shotgun (WGS) entry which is preliminary data.</text>
</comment>
<feature type="compositionally biased region" description="Acidic residues" evidence="4">
    <location>
        <begin position="50"/>
        <end position="80"/>
    </location>
</feature>
<dbReference type="Proteomes" id="UP000308730">
    <property type="component" value="Unassembled WGS sequence"/>
</dbReference>
<evidence type="ECO:0000256" key="4">
    <source>
        <dbReference type="SAM" id="MobiDB-lite"/>
    </source>
</evidence>
<dbReference type="PANTHER" id="PTHR15052">
    <property type="entry name" value="RNA POLYMERASE III TRANSCRIPTION INITIATION FACTOR COMPLEX SUBUNIT"/>
    <property type="match status" value="1"/>
</dbReference>
<dbReference type="GO" id="GO:0005634">
    <property type="term" value="C:nucleus"/>
    <property type="evidence" value="ECO:0007669"/>
    <property type="project" value="UniProtKB-SubCell"/>
</dbReference>
<protein>
    <submittedName>
        <fullName evidence="5">Uncharacterized protein</fullName>
    </submittedName>
</protein>
<feature type="compositionally biased region" description="Polar residues" evidence="4">
    <location>
        <begin position="111"/>
        <end position="120"/>
    </location>
</feature>
<evidence type="ECO:0000313" key="5">
    <source>
        <dbReference type="EMBL" id="THH29848.1"/>
    </source>
</evidence>
<organism evidence="5 6">
    <name type="scientific">Antrodiella citrinella</name>
    <dbReference type="NCBI Taxonomy" id="2447956"/>
    <lineage>
        <taxon>Eukaryota</taxon>
        <taxon>Fungi</taxon>
        <taxon>Dikarya</taxon>
        <taxon>Basidiomycota</taxon>
        <taxon>Agaricomycotina</taxon>
        <taxon>Agaricomycetes</taxon>
        <taxon>Polyporales</taxon>
        <taxon>Steccherinaceae</taxon>
        <taxon>Antrodiella</taxon>
    </lineage>
</organism>
<dbReference type="GO" id="GO:0000127">
    <property type="term" value="C:transcription factor TFIIIC complex"/>
    <property type="evidence" value="ECO:0007669"/>
    <property type="project" value="TreeGrafter"/>
</dbReference>
<dbReference type="InterPro" id="IPR015943">
    <property type="entry name" value="WD40/YVTN_repeat-like_dom_sf"/>
</dbReference>
<evidence type="ECO:0000256" key="1">
    <source>
        <dbReference type="ARBA" id="ARBA00004123"/>
    </source>
</evidence>
<dbReference type="Gene3D" id="2.130.10.10">
    <property type="entry name" value="YVTN repeat-like/Quinoprotein amine dehydrogenase"/>
    <property type="match status" value="1"/>
</dbReference>
<proteinExistence type="predicted"/>
<dbReference type="OrthoDB" id="4703at2759"/>
<feature type="compositionally biased region" description="Basic residues" evidence="4">
    <location>
        <begin position="100"/>
        <end position="109"/>
    </location>
</feature>
<name>A0A4S4MWQ1_9APHY</name>
<dbReference type="SUPFAM" id="SSF50978">
    <property type="entry name" value="WD40 repeat-like"/>
    <property type="match status" value="1"/>
</dbReference>
<keyword evidence="2" id="KW-0804">Transcription</keyword>
<evidence type="ECO:0000313" key="6">
    <source>
        <dbReference type="Proteomes" id="UP000308730"/>
    </source>
</evidence>
<dbReference type="InterPro" id="IPR036322">
    <property type="entry name" value="WD40_repeat_dom_sf"/>
</dbReference>
<dbReference type="AlphaFoldDB" id="A0A4S4MWQ1"/>
<dbReference type="InterPro" id="IPR001680">
    <property type="entry name" value="WD40_rpt"/>
</dbReference>
<reference evidence="5 6" key="1">
    <citation type="submission" date="2019-02" db="EMBL/GenBank/DDBJ databases">
        <title>Genome sequencing of the rare red list fungi Antrodiella citrinella (Flaviporus citrinellus).</title>
        <authorList>
            <person name="Buettner E."/>
            <person name="Kellner H."/>
        </authorList>
    </citation>
    <scope>NUCLEOTIDE SEQUENCE [LARGE SCALE GENOMIC DNA]</scope>
    <source>
        <strain evidence="5 6">DSM 108506</strain>
    </source>
</reference>
<keyword evidence="6" id="KW-1185">Reference proteome</keyword>
<keyword evidence="3" id="KW-0539">Nucleus</keyword>
<dbReference type="SMART" id="SM00320">
    <property type="entry name" value="WD40"/>
    <property type="match status" value="3"/>
</dbReference>
<gene>
    <name evidence="5" type="ORF">EUX98_g4355</name>
</gene>
<dbReference type="InterPro" id="IPR052416">
    <property type="entry name" value="GTF3C_component"/>
</dbReference>
<dbReference type="GO" id="GO:0006383">
    <property type="term" value="P:transcription by RNA polymerase III"/>
    <property type="evidence" value="ECO:0007669"/>
    <property type="project" value="TreeGrafter"/>
</dbReference>
<sequence>MPRELRKRTSRPNYSILADLEDELDAGPSTSALQVRAEKDASGSESDFAPNDEDIDAQAEEEEEEGDDEEEILYDLEDADASVGRSSADEDPEPTISKNTIRKAAKKSSGKQDSTSKTNANALPSVHHRHRAVPIFRWNGKVERLKERPQLFKEPVIVPTNSWSYNDQAANRIGKSHGLNAGSGPLWELMEDRGWYKESFEWAEDENEAYRRPSVHEDVKVPEDWQILSPRAYKQYLAVAPLPSNSHAYMVGARAQRPAYACIQIWTLSASDSDAGEDEGAGEDSNTDGVVRCEMVLCVESGGARELKWCPLPSHDSYQPNASGSNPCKLGIIAGTFEDGSISLYAVPDPANIRARAQNSANAGPIFVKLSNPLLRLELEDTTLWCLDWANSDIIAAGCANGSIVVYDVGTALREGITGIDEHILPTHYFPVHQSAIQSITWVRAPTVSATGERTADNPTVIATGGYDGLECFSDIRERTGVIMNRTREVVNSVDYSPFYGGPISVGQENTVKAYSLAPVMLGRGHKFMEPNGPVWSIKSSDYHPQIAVGASDGSCHTTNTVRSTRRGGAVAFFVHKIYQLDYSRKTGEYRMLERFLPQETKDRPSATKAKQPIPIGTGAWSPGVGVQRVVWNSGNGLAGAPLLASATGSGLCRIDWLLGRWYKGRVPYVTVEAIRQEVEGEDGMEEDSE</sequence>
<feature type="region of interest" description="Disordered" evidence="4">
    <location>
        <begin position="19"/>
        <end position="120"/>
    </location>
</feature>
<accession>A0A4S4MWQ1</accession>
<comment type="subcellular location">
    <subcellularLocation>
        <location evidence="1">Nucleus</location>
    </subcellularLocation>
</comment>
<evidence type="ECO:0000256" key="3">
    <source>
        <dbReference type="ARBA" id="ARBA00023242"/>
    </source>
</evidence>
<dbReference type="EMBL" id="SGPM01000105">
    <property type="protein sequence ID" value="THH29848.1"/>
    <property type="molecule type" value="Genomic_DNA"/>
</dbReference>